<dbReference type="SUPFAM" id="SSF109998">
    <property type="entry name" value="Triger factor/SurA peptide-binding domain-like"/>
    <property type="match status" value="1"/>
</dbReference>
<comment type="catalytic activity">
    <reaction evidence="1">
        <text>[protein]-peptidylproline (omega=180) = [protein]-peptidylproline (omega=0)</text>
        <dbReference type="Rhea" id="RHEA:16237"/>
        <dbReference type="Rhea" id="RHEA-COMP:10747"/>
        <dbReference type="Rhea" id="RHEA-COMP:10748"/>
        <dbReference type="ChEBI" id="CHEBI:83833"/>
        <dbReference type="ChEBI" id="CHEBI:83834"/>
        <dbReference type="EC" id="5.2.1.8"/>
    </reaction>
</comment>
<keyword evidence="4" id="KW-0697">Rotamase</keyword>
<sequence>MMKKVSYTLIACLLSVGLAACSSNDAKQDKQNDSAKNKETTQADQKEQQKQMEEMQKKLDAQKIDDQKVVATVNKDKITGSEYNSALSTIQGQLQQSGQDPTSKEGEKAVKKQTIDALVGQELILQDAEKKGFKASDKEVDKQLKEEKKQFKDNAQFEEALKKSGLTLDQLKSDIADSIKYSQYVDKEIKSASVSEKDVKAYYDQYADQMKKQKQKAPEYKEVKSQIKKQLESQEKQKEVQKEIEKLKKSAKINVSL</sequence>
<dbReference type="InterPro" id="IPR050245">
    <property type="entry name" value="PrsA_foldase"/>
</dbReference>
<dbReference type="InterPro" id="IPR027304">
    <property type="entry name" value="Trigger_fact/SurA_dom_sf"/>
</dbReference>
<evidence type="ECO:0000256" key="2">
    <source>
        <dbReference type="ARBA" id="ARBA00013194"/>
    </source>
</evidence>
<feature type="region of interest" description="Disordered" evidence="7">
    <location>
        <begin position="89"/>
        <end position="111"/>
    </location>
</feature>
<keyword evidence="5 9" id="KW-0413">Isomerase</keyword>
<evidence type="ECO:0000256" key="3">
    <source>
        <dbReference type="ARBA" id="ARBA00022729"/>
    </source>
</evidence>
<evidence type="ECO:0000313" key="9">
    <source>
        <dbReference type="EMBL" id="QEK63111.1"/>
    </source>
</evidence>
<evidence type="ECO:0000313" key="10">
    <source>
        <dbReference type="Proteomes" id="UP000325032"/>
    </source>
</evidence>
<dbReference type="Proteomes" id="UP000325032">
    <property type="component" value="Chromosome"/>
</dbReference>
<feature type="chain" id="PRO_5038818472" description="peptidylprolyl isomerase" evidence="8">
    <location>
        <begin position="21"/>
        <end position="257"/>
    </location>
</feature>
<evidence type="ECO:0000256" key="1">
    <source>
        <dbReference type="ARBA" id="ARBA00000971"/>
    </source>
</evidence>
<dbReference type="PANTHER" id="PTHR47245:SF1">
    <property type="entry name" value="FOLDASE PROTEIN PRSA"/>
    <property type="match status" value="1"/>
</dbReference>
<dbReference type="Gene3D" id="1.10.4030.10">
    <property type="entry name" value="Porin chaperone SurA, peptide-binding domain"/>
    <property type="match status" value="1"/>
</dbReference>
<gene>
    <name evidence="9" type="primary">prsA2_1</name>
    <name evidence="9" type="ORF">FX981_01310</name>
</gene>
<evidence type="ECO:0000256" key="4">
    <source>
        <dbReference type="ARBA" id="ARBA00023110"/>
    </source>
</evidence>
<keyword evidence="10" id="KW-1185">Reference proteome</keyword>
<keyword evidence="3 8" id="KW-0732">Signal</keyword>
<feature type="coiled-coil region" evidence="6">
    <location>
        <begin position="217"/>
        <end position="250"/>
    </location>
</feature>
<proteinExistence type="predicted"/>
<dbReference type="PANTHER" id="PTHR47245">
    <property type="entry name" value="PEPTIDYLPROLYL ISOMERASE"/>
    <property type="match status" value="1"/>
</dbReference>
<dbReference type="EMBL" id="CP043404">
    <property type="protein sequence ID" value="QEK63111.1"/>
    <property type="molecule type" value="Genomic_DNA"/>
</dbReference>
<dbReference type="AlphaFoldDB" id="A0A5C0WEN1"/>
<protein>
    <recommendedName>
        <fullName evidence="2">peptidylprolyl isomerase</fullName>
        <ecNumber evidence="2">5.2.1.8</ecNumber>
    </recommendedName>
</protein>
<dbReference type="GO" id="GO:0003755">
    <property type="term" value="F:peptidyl-prolyl cis-trans isomerase activity"/>
    <property type="evidence" value="ECO:0007669"/>
    <property type="project" value="UniProtKB-KW"/>
</dbReference>
<evidence type="ECO:0000256" key="6">
    <source>
        <dbReference type="SAM" id="Coils"/>
    </source>
</evidence>
<feature type="compositionally biased region" description="Basic and acidic residues" evidence="7">
    <location>
        <begin position="26"/>
        <end position="63"/>
    </location>
</feature>
<dbReference type="Pfam" id="PF13624">
    <property type="entry name" value="SurA_N_3"/>
    <property type="match status" value="1"/>
</dbReference>
<evidence type="ECO:0000256" key="5">
    <source>
        <dbReference type="ARBA" id="ARBA00023235"/>
    </source>
</evidence>
<accession>A0A5C0WEN1</accession>
<organism evidence="9 10">
    <name type="scientific">Bacillus safensis</name>
    <dbReference type="NCBI Taxonomy" id="561879"/>
    <lineage>
        <taxon>Bacteria</taxon>
        <taxon>Bacillati</taxon>
        <taxon>Bacillota</taxon>
        <taxon>Bacilli</taxon>
        <taxon>Bacillales</taxon>
        <taxon>Bacillaceae</taxon>
        <taxon>Bacillus</taxon>
    </lineage>
</organism>
<reference evidence="9 10" key="1">
    <citation type="journal article" date="2018" name="Plant Biotechnol. Rep.">
        <title>Diversity and antifungal activity of endophytic bacteria associated with Panax ginseng seedlings.</title>
        <authorList>
            <person name="Park J.M."/>
            <person name="Hong C.E."/>
            <person name="Jo S.H."/>
        </authorList>
    </citation>
    <scope>NUCLEOTIDE SEQUENCE [LARGE SCALE GENOMIC DNA]</scope>
    <source>
        <strain evidence="9 10">PgKB20</strain>
    </source>
</reference>
<feature type="compositionally biased region" description="Basic and acidic residues" evidence="7">
    <location>
        <begin position="102"/>
        <end position="111"/>
    </location>
</feature>
<feature type="signal peptide" evidence="8">
    <location>
        <begin position="1"/>
        <end position="20"/>
    </location>
</feature>
<evidence type="ECO:0000256" key="7">
    <source>
        <dbReference type="SAM" id="MobiDB-lite"/>
    </source>
</evidence>
<evidence type="ECO:0000256" key="8">
    <source>
        <dbReference type="SAM" id="SignalP"/>
    </source>
</evidence>
<feature type="region of interest" description="Disordered" evidence="7">
    <location>
        <begin position="24"/>
        <end position="63"/>
    </location>
</feature>
<dbReference type="PROSITE" id="PS51257">
    <property type="entry name" value="PROKAR_LIPOPROTEIN"/>
    <property type="match status" value="1"/>
</dbReference>
<keyword evidence="6" id="KW-0175">Coiled coil</keyword>
<name>A0A5C0WEN1_BACIA</name>
<dbReference type="EC" id="5.2.1.8" evidence="2"/>
<feature type="compositionally biased region" description="Polar residues" evidence="7">
    <location>
        <begin position="89"/>
        <end position="101"/>
    </location>
</feature>